<dbReference type="GO" id="GO:0110001">
    <property type="term" value="C:toxin-antitoxin complex"/>
    <property type="evidence" value="ECO:0007669"/>
    <property type="project" value="InterPro"/>
</dbReference>
<proteinExistence type="inferred from homology"/>
<evidence type="ECO:0000256" key="5">
    <source>
        <dbReference type="ARBA" id="ARBA00022801"/>
    </source>
</evidence>
<evidence type="ECO:0000313" key="8">
    <source>
        <dbReference type="Proteomes" id="UP000198672"/>
    </source>
</evidence>
<dbReference type="Gene3D" id="1.20.120.580">
    <property type="entry name" value="bsu32300-like"/>
    <property type="match status" value="1"/>
</dbReference>
<keyword evidence="2" id="KW-1277">Toxin-antitoxin system</keyword>
<accession>A0A1H3EB08</accession>
<name>A0A1H3EB08_ALLWA</name>
<organism evidence="7 8">
    <name type="scientific">Allochromatium warmingii</name>
    <name type="common">Chromatium warmingii</name>
    <dbReference type="NCBI Taxonomy" id="61595"/>
    <lineage>
        <taxon>Bacteria</taxon>
        <taxon>Pseudomonadati</taxon>
        <taxon>Pseudomonadota</taxon>
        <taxon>Gammaproteobacteria</taxon>
        <taxon>Chromatiales</taxon>
        <taxon>Chromatiaceae</taxon>
        <taxon>Allochromatium</taxon>
    </lineage>
</organism>
<reference evidence="8" key="1">
    <citation type="submission" date="2016-10" db="EMBL/GenBank/DDBJ databases">
        <authorList>
            <person name="Varghese N."/>
            <person name="Submissions S."/>
        </authorList>
    </citation>
    <scope>NUCLEOTIDE SEQUENCE [LARGE SCALE GENOMIC DNA]</scope>
    <source>
        <strain evidence="8">DSM 173</strain>
    </source>
</reference>
<evidence type="ECO:0000256" key="4">
    <source>
        <dbReference type="ARBA" id="ARBA00022741"/>
    </source>
</evidence>
<keyword evidence="4" id="KW-0547">Nucleotide-binding</keyword>
<evidence type="ECO:0000256" key="2">
    <source>
        <dbReference type="ARBA" id="ARBA00022649"/>
    </source>
</evidence>
<dbReference type="InterPro" id="IPR051813">
    <property type="entry name" value="HepT_RNase_toxin"/>
</dbReference>
<sequence length="108" mass="12811">MKDDTVYIDHMLECIERIFEYTQQNKDQFYKSTLVQDAVVRNLQVMAESSQRLSPDEKLKYPEIPWREIAGFRNILVHDYLGLDLDVIWSVVEQDIPALREALKFPHL</sequence>
<dbReference type="InterPro" id="IPR008201">
    <property type="entry name" value="HepT-like"/>
</dbReference>
<evidence type="ECO:0000256" key="1">
    <source>
        <dbReference type="ARBA" id="ARBA00022553"/>
    </source>
</evidence>
<keyword evidence="3" id="KW-0540">Nuclease</keyword>
<dbReference type="RefSeq" id="WP_091332854.1">
    <property type="nucleotide sequence ID" value="NZ_FNOW01000012.1"/>
</dbReference>
<evidence type="ECO:0000256" key="6">
    <source>
        <dbReference type="ARBA" id="ARBA00024207"/>
    </source>
</evidence>
<dbReference type="Proteomes" id="UP000198672">
    <property type="component" value="Unassembled WGS sequence"/>
</dbReference>
<keyword evidence="5" id="KW-0378">Hydrolase</keyword>
<dbReference type="PANTHER" id="PTHR34139">
    <property type="entry name" value="UPF0331 PROTEIN MJ0127"/>
    <property type="match status" value="1"/>
</dbReference>
<dbReference type="GO" id="GO:0016787">
    <property type="term" value="F:hydrolase activity"/>
    <property type="evidence" value="ECO:0007669"/>
    <property type="project" value="UniProtKB-KW"/>
</dbReference>
<dbReference type="Pfam" id="PF01934">
    <property type="entry name" value="HepT-like"/>
    <property type="match status" value="1"/>
</dbReference>
<evidence type="ECO:0000256" key="3">
    <source>
        <dbReference type="ARBA" id="ARBA00022722"/>
    </source>
</evidence>
<keyword evidence="1" id="KW-0597">Phosphoprotein</keyword>
<dbReference type="STRING" id="61595.SAMN05421644_11226"/>
<gene>
    <name evidence="7" type="ORF">SAMN05421644_11226</name>
</gene>
<comment type="similarity">
    <text evidence="6">Belongs to the HepT RNase toxin family.</text>
</comment>
<dbReference type="InterPro" id="IPR037038">
    <property type="entry name" value="HepT-like_sf"/>
</dbReference>
<dbReference type="EMBL" id="FNOW01000012">
    <property type="protein sequence ID" value="SDX75896.1"/>
    <property type="molecule type" value="Genomic_DNA"/>
</dbReference>
<dbReference type="OrthoDB" id="4829434at2"/>
<evidence type="ECO:0000313" key="7">
    <source>
        <dbReference type="EMBL" id="SDX75896.1"/>
    </source>
</evidence>
<dbReference type="PANTHER" id="PTHR34139:SF1">
    <property type="entry name" value="RNASE MJ1380-RELATED"/>
    <property type="match status" value="1"/>
</dbReference>
<dbReference type="GO" id="GO:0000166">
    <property type="term" value="F:nucleotide binding"/>
    <property type="evidence" value="ECO:0007669"/>
    <property type="project" value="UniProtKB-KW"/>
</dbReference>
<dbReference type="GO" id="GO:0004540">
    <property type="term" value="F:RNA nuclease activity"/>
    <property type="evidence" value="ECO:0007669"/>
    <property type="project" value="InterPro"/>
</dbReference>
<dbReference type="AlphaFoldDB" id="A0A1H3EB08"/>
<protein>
    <submittedName>
        <fullName evidence="7">Uncharacterized conserved protein, contains HEPN domain</fullName>
    </submittedName>
</protein>
<keyword evidence="8" id="KW-1185">Reference proteome</keyword>